<feature type="compositionally biased region" description="Low complexity" evidence="2">
    <location>
        <begin position="291"/>
        <end position="303"/>
    </location>
</feature>
<keyword evidence="4" id="KW-1185">Reference proteome</keyword>
<feature type="region of interest" description="Disordered" evidence="2">
    <location>
        <begin position="1"/>
        <end position="34"/>
    </location>
</feature>
<dbReference type="STRING" id="623744.A0A553PWM3"/>
<dbReference type="PANTHER" id="PTHR23313">
    <property type="entry name" value="TSEC1-RELATED"/>
    <property type="match status" value="1"/>
</dbReference>
<evidence type="ECO:0008006" key="5">
    <source>
        <dbReference type="Google" id="ProtNLM"/>
    </source>
</evidence>
<feature type="compositionally biased region" description="Polar residues" evidence="2">
    <location>
        <begin position="76"/>
        <end position="91"/>
    </location>
</feature>
<feature type="coiled-coil region" evidence="1">
    <location>
        <begin position="139"/>
        <end position="201"/>
    </location>
</feature>
<accession>A0A553PWM3</accession>
<protein>
    <recommendedName>
        <fullName evidence="5">Testis-expressed sequence 9 protein</fullName>
    </recommendedName>
</protein>
<name>A0A553PWM3_9TELE</name>
<evidence type="ECO:0000313" key="3">
    <source>
        <dbReference type="EMBL" id="TRY82077.1"/>
    </source>
</evidence>
<evidence type="ECO:0000313" key="4">
    <source>
        <dbReference type="Proteomes" id="UP000316079"/>
    </source>
</evidence>
<gene>
    <name evidence="3" type="ORF">DNTS_006696</name>
</gene>
<sequence length="373" mass="42183">MADNRPAQRPVRKPQPSNSEVSPIPKPPQMDLTAKEDEYKRLNAELEAKTAQLVQEAERVMVMKSKALSAKSSTAINTGSGNRKTPQKATQTVVDDVAIPQELRDFSLAKTISLIEDRVGEDLSEEQVQDDIMPSAGHEMGAEAQIRFLKAKLRVMQEELNRLSFECNNKDDENGRLSCKLKDLEEERARLQKSANIQQTQVEKQRALADESSRRYYGTAARSRAHCTWPSGTDIFGTHTSAHDRDIESEAGTRIAELESMKRNHKQATSSHGATEVRLNRALEEVEKTKTQLTKLKQSSKDSSSQEHKQMETLQAENRKLERQKAELIAGFKKQLKLIDVLKRQKMHLEAAKLLSFTEEEFMKALDWGKDSI</sequence>
<reference evidence="3 4" key="1">
    <citation type="journal article" date="2019" name="Sci. Data">
        <title>Hybrid genome assembly and annotation of Danionella translucida.</title>
        <authorList>
            <person name="Kadobianskyi M."/>
            <person name="Schulze L."/>
            <person name="Schuelke M."/>
            <person name="Judkewitz B."/>
        </authorList>
    </citation>
    <scope>NUCLEOTIDE SEQUENCE [LARGE SCALE GENOMIC DNA]</scope>
    <source>
        <strain evidence="3 4">Bolton</strain>
    </source>
</reference>
<dbReference type="PANTHER" id="PTHR23313:SF0">
    <property type="entry name" value="TESTIS-EXPRESSED PROTEIN 9"/>
    <property type="match status" value="1"/>
</dbReference>
<evidence type="ECO:0000256" key="2">
    <source>
        <dbReference type="SAM" id="MobiDB-lite"/>
    </source>
</evidence>
<organism evidence="3 4">
    <name type="scientific">Danionella cerebrum</name>
    <dbReference type="NCBI Taxonomy" id="2873325"/>
    <lineage>
        <taxon>Eukaryota</taxon>
        <taxon>Metazoa</taxon>
        <taxon>Chordata</taxon>
        <taxon>Craniata</taxon>
        <taxon>Vertebrata</taxon>
        <taxon>Euteleostomi</taxon>
        <taxon>Actinopterygii</taxon>
        <taxon>Neopterygii</taxon>
        <taxon>Teleostei</taxon>
        <taxon>Ostariophysi</taxon>
        <taxon>Cypriniformes</taxon>
        <taxon>Danionidae</taxon>
        <taxon>Danioninae</taxon>
        <taxon>Danionella</taxon>
    </lineage>
</organism>
<dbReference type="AlphaFoldDB" id="A0A553PWM3"/>
<proteinExistence type="predicted"/>
<feature type="region of interest" description="Disordered" evidence="2">
    <location>
        <begin position="291"/>
        <end position="315"/>
    </location>
</feature>
<keyword evidence="1" id="KW-0175">Coiled coil</keyword>
<dbReference type="OrthoDB" id="269872at2759"/>
<evidence type="ECO:0000256" key="1">
    <source>
        <dbReference type="SAM" id="Coils"/>
    </source>
</evidence>
<dbReference type="EMBL" id="SRMA01026581">
    <property type="protein sequence ID" value="TRY82077.1"/>
    <property type="molecule type" value="Genomic_DNA"/>
</dbReference>
<feature type="compositionally biased region" description="Basic and acidic residues" evidence="2">
    <location>
        <begin position="304"/>
        <end position="315"/>
    </location>
</feature>
<dbReference type="Proteomes" id="UP000316079">
    <property type="component" value="Unassembled WGS sequence"/>
</dbReference>
<comment type="caution">
    <text evidence="3">The sequence shown here is derived from an EMBL/GenBank/DDBJ whole genome shotgun (WGS) entry which is preliminary data.</text>
</comment>
<feature type="region of interest" description="Disordered" evidence="2">
    <location>
        <begin position="68"/>
        <end position="91"/>
    </location>
</feature>